<evidence type="ECO:0000256" key="11">
    <source>
        <dbReference type="PROSITE-ProRule" id="PRU00042"/>
    </source>
</evidence>
<evidence type="ECO:0000256" key="8">
    <source>
        <dbReference type="ARBA" id="ARBA00023125"/>
    </source>
</evidence>
<feature type="binding site" evidence="12">
    <location>
        <position position="16"/>
    </location>
    <ligand>
        <name>Zn(2+)</name>
        <dbReference type="ChEBI" id="CHEBI:29105"/>
    </ligand>
</feature>
<dbReference type="InterPro" id="IPR013087">
    <property type="entry name" value="Znf_C2H2_type"/>
</dbReference>
<dbReference type="EMBL" id="JBEDNZ010000002">
    <property type="protein sequence ID" value="KAL0851517.1"/>
    <property type="molecule type" value="Genomic_DNA"/>
</dbReference>
<evidence type="ECO:0000256" key="2">
    <source>
        <dbReference type="ARBA" id="ARBA00006991"/>
    </source>
</evidence>
<feature type="domain" description="C2H2-type" evidence="14">
    <location>
        <begin position="237"/>
        <end position="264"/>
    </location>
</feature>
<feature type="domain" description="C2H2-type" evidence="14">
    <location>
        <begin position="209"/>
        <end position="236"/>
    </location>
</feature>
<dbReference type="FunFam" id="3.30.160.60:FF:001289">
    <property type="entry name" value="Zinc finger protein 574"/>
    <property type="match status" value="1"/>
</dbReference>
<dbReference type="InterPro" id="IPR036236">
    <property type="entry name" value="Znf_C2H2_sf"/>
</dbReference>
<comment type="caution">
    <text evidence="16">The sequence shown here is derived from an EMBL/GenBank/DDBJ whole genome shotgun (WGS) entry which is preliminary data.</text>
</comment>
<dbReference type="GO" id="GO:0043565">
    <property type="term" value="F:sequence-specific DNA binding"/>
    <property type="evidence" value="ECO:0007669"/>
    <property type="project" value="UniProtKB-ARBA"/>
</dbReference>
<feature type="domain" description="C2H2-type" evidence="14">
    <location>
        <begin position="293"/>
        <end position="320"/>
    </location>
</feature>
<sequence>MNSINLDDDVDFSKICRACLSDSGPFKDLFLVCTPKMYKYCTSVEVSKTDELPKQICQKCLEALNNLFFFKEVAIRSNAILKKRVEKSKVKDEAQGNASNVDDLNEEADSSSDDSSSGEPDETQRNKEKRIITTRIARRNTRLKCAKCERSFQKYENFEAHMRSHFGKKRHIETHTNEKNYGCVQCGKKFAQPGNLKIHLIRHTGIKNIACTLCDMRFYVKSDLYKHMRSHSSDRPYSCDYCDKRFKCKSFQIVHSRTHTGERPYACDICPKRFRAFKDLRNHRMIHTGEKPHKCSVCSQAFIQKCALNRHMKGHRTEPRLTAQAAAAAAFPQWNIDDSRIAN</sequence>
<dbReference type="Proteomes" id="UP001549921">
    <property type="component" value="Unassembled WGS sequence"/>
</dbReference>
<feature type="compositionally biased region" description="Acidic residues" evidence="13">
    <location>
        <begin position="103"/>
        <end position="112"/>
    </location>
</feature>
<proteinExistence type="inferred from homology"/>
<dbReference type="FunFam" id="3.30.160.60:FF:000012">
    <property type="entry name" value="RB-associated KRAB zinc finger protein-like"/>
    <property type="match status" value="1"/>
</dbReference>
<evidence type="ECO:0000256" key="9">
    <source>
        <dbReference type="ARBA" id="ARBA00023163"/>
    </source>
</evidence>
<dbReference type="SMART" id="SM00355">
    <property type="entry name" value="ZnF_C2H2"/>
    <property type="match status" value="6"/>
</dbReference>
<dbReference type="FunFam" id="3.30.160.60:FF:001732">
    <property type="entry name" value="Zgc:162936"/>
    <property type="match status" value="1"/>
</dbReference>
<keyword evidence="9" id="KW-0804">Transcription</keyword>
<evidence type="ECO:0000256" key="10">
    <source>
        <dbReference type="ARBA" id="ARBA00023242"/>
    </source>
</evidence>
<keyword evidence="8" id="KW-0238">DNA-binding</keyword>
<feature type="binding site" evidence="12">
    <location>
        <position position="19"/>
    </location>
    <ligand>
        <name>Zn(2+)</name>
        <dbReference type="ChEBI" id="CHEBI:29105"/>
    </ligand>
</feature>
<evidence type="ECO:0000256" key="7">
    <source>
        <dbReference type="ARBA" id="ARBA00023015"/>
    </source>
</evidence>
<evidence type="ECO:0000313" key="16">
    <source>
        <dbReference type="EMBL" id="KAL0851517.1"/>
    </source>
</evidence>
<dbReference type="GO" id="GO:0008270">
    <property type="term" value="F:zinc ion binding"/>
    <property type="evidence" value="ECO:0007669"/>
    <property type="project" value="UniProtKB-UniRule"/>
</dbReference>
<keyword evidence="10" id="KW-0539">Nucleus</keyword>
<comment type="subcellular location">
    <subcellularLocation>
        <location evidence="1">Nucleus</location>
    </subcellularLocation>
</comment>
<dbReference type="PANTHER" id="PTHR24393">
    <property type="entry name" value="ZINC FINGER PROTEIN"/>
    <property type="match status" value="1"/>
</dbReference>
<evidence type="ECO:0000256" key="6">
    <source>
        <dbReference type="ARBA" id="ARBA00022833"/>
    </source>
</evidence>
<accession>A0ABD0TQ73</accession>
<dbReference type="GO" id="GO:0005634">
    <property type="term" value="C:nucleus"/>
    <property type="evidence" value="ECO:0007669"/>
    <property type="project" value="UniProtKB-SubCell"/>
</dbReference>
<feature type="binding site" evidence="12">
    <location>
        <position position="57"/>
    </location>
    <ligand>
        <name>Zn(2+)</name>
        <dbReference type="ChEBI" id="CHEBI:29105"/>
    </ligand>
</feature>
<evidence type="ECO:0000256" key="4">
    <source>
        <dbReference type="ARBA" id="ARBA00022737"/>
    </source>
</evidence>
<keyword evidence="6 12" id="KW-0862">Zinc</keyword>
<evidence type="ECO:0000256" key="13">
    <source>
        <dbReference type="SAM" id="MobiDB-lite"/>
    </source>
</evidence>
<feature type="domain" description="C2H2-type" evidence="14">
    <location>
        <begin position="265"/>
        <end position="292"/>
    </location>
</feature>
<dbReference type="PANTHER" id="PTHR24393:SF15">
    <property type="entry name" value="IP01243P-RELATED"/>
    <property type="match status" value="1"/>
</dbReference>
<dbReference type="GO" id="GO:0006357">
    <property type="term" value="P:regulation of transcription by RNA polymerase II"/>
    <property type="evidence" value="ECO:0007669"/>
    <property type="project" value="UniProtKB-ARBA"/>
</dbReference>
<dbReference type="SUPFAM" id="SSF57667">
    <property type="entry name" value="beta-beta-alpha zinc fingers"/>
    <property type="match status" value="3"/>
</dbReference>
<dbReference type="GO" id="GO:0005694">
    <property type="term" value="C:chromosome"/>
    <property type="evidence" value="ECO:0007669"/>
    <property type="project" value="UniProtKB-ARBA"/>
</dbReference>
<evidence type="ECO:0000256" key="12">
    <source>
        <dbReference type="PROSITE-ProRule" id="PRU01263"/>
    </source>
</evidence>
<evidence type="ECO:0000313" key="17">
    <source>
        <dbReference type="Proteomes" id="UP001549921"/>
    </source>
</evidence>
<feature type="domain" description="C2H2-type" evidence="14">
    <location>
        <begin position="143"/>
        <end position="170"/>
    </location>
</feature>
<dbReference type="InterPro" id="IPR012934">
    <property type="entry name" value="Znf_AD"/>
</dbReference>
<dbReference type="PROSITE" id="PS51915">
    <property type="entry name" value="ZAD"/>
    <property type="match status" value="1"/>
</dbReference>
<dbReference type="AlphaFoldDB" id="A0ABD0TQ73"/>
<feature type="binding site" evidence="12">
    <location>
        <position position="60"/>
    </location>
    <ligand>
        <name>Zn(2+)</name>
        <dbReference type="ChEBI" id="CHEBI:29105"/>
    </ligand>
</feature>
<dbReference type="PROSITE" id="PS00028">
    <property type="entry name" value="ZINC_FINGER_C2H2_1"/>
    <property type="match status" value="6"/>
</dbReference>
<dbReference type="Gene3D" id="3.40.1800.20">
    <property type="match status" value="1"/>
</dbReference>
<keyword evidence="3 12" id="KW-0479">Metal-binding</keyword>
<keyword evidence="4" id="KW-0677">Repeat</keyword>
<dbReference type="Gene3D" id="3.30.160.60">
    <property type="entry name" value="Classic Zinc Finger"/>
    <property type="match status" value="5"/>
</dbReference>
<keyword evidence="5 11" id="KW-0863">Zinc-finger</keyword>
<dbReference type="GO" id="GO:0045893">
    <property type="term" value="P:positive regulation of DNA-templated transcription"/>
    <property type="evidence" value="ECO:0007669"/>
    <property type="project" value="UniProtKB-ARBA"/>
</dbReference>
<dbReference type="SUPFAM" id="SSF57716">
    <property type="entry name" value="Glucocorticoid receptor-like (DNA-binding domain)"/>
    <property type="match status" value="1"/>
</dbReference>
<dbReference type="PROSITE" id="PS50157">
    <property type="entry name" value="ZINC_FINGER_C2H2_2"/>
    <property type="match status" value="6"/>
</dbReference>
<dbReference type="FunFam" id="3.30.160.60:FF:000358">
    <property type="entry name" value="zinc finger protein 24"/>
    <property type="match status" value="1"/>
</dbReference>
<organism evidence="16 17">
    <name type="scientific">Loxostege sticticalis</name>
    <name type="common">Beet webworm moth</name>
    <dbReference type="NCBI Taxonomy" id="481309"/>
    <lineage>
        <taxon>Eukaryota</taxon>
        <taxon>Metazoa</taxon>
        <taxon>Ecdysozoa</taxon>
        <taxon>Arthropoda</taxon>
        <taxon>Hexapoda</taxon>
        <taxon>Insecta</taxon>
        <taxon>Pterygota</taxon>
        <taxon>Neoptera</taxon>
        <taxon>Endopterygota</taxon>
        <taxon>Lepidoptera</taxon>
        <taxon>Glossata</taxon>
        <taxon>Ditrysia</taxon>
        <taxon>Pyraloidea</taxon>
        <taxon>Crambidae</taxon>
        <taxon>Pyraustinae</taxon>
        <taxon>Loxostege</taxon>
    </lineage>
</organism>
<dbReference type="SMART" id="SM00868">
    <property type="entry name" value="zf-AD"/>
    <property type="match status" value="1"/>
</dbReference>
<name>A0ABD0TQ73_LOXSC</name>
<dbReference type="Pfam" id="PF00096">
    <property type="entry name" value="zf-C2H2"/>
    <property type="match status" value="5"/>
</dbReference>
<feature type="region of interest" description="Disordered" evidence="13">
    <location>
        <begin position="91"/>
        <end position="130"/>
    </location>
</feature>
<evidence type="ECO:0000259" key="14">
    <source>
        <dbReference type="PROSITE" id="PS50157"/>
    </source>
</evidence>
<feature type="domain" description="ZAD" evidence="15">
    <location>
        <begin position="14"/>
        <end position="84"/>
    </location>
</feature>
<gene>
    <name evidence="16" type="ORF">ABMA28_007307</name>
</gene>
<reference evidence="16 17" key="1">
    <citation type="submission" date="2024-06" db="EMBL/GenBank/DDBJ databases">
        <title>A chromosome-level genome assembly of beet webworm, Loxostege sticticalis.</title>
        <authorList>
            <person name="Zhang Y."/>
        </authorList>
    </citation>
    <scope>NUCLEOTIDE SEQUENCE [LARGE SCALE GENOMIC DNA]</scope>
    <source>
        <strain evidence="16">AQ028</strain>
        <tissue evidence="16">Male pupae</tissue>
    </source>
</reference>
<keyword evidence="7" id="KW-0805">Transcription regulation</keyword>
<dbReference type="Pfam" id="PF07776">
    <property type="entry name" value="zf-AD"/>
    <property type="match status" value="1"/>
</dbReference>
<evidence type="ECO:0000256" key="3">
    <source>
        <dbReference type="ARBA" id="ARBA00022723"/>
    </source>
</evidence>
<comment type="similarity">
    <text evidence="2">Belongs to the krueppel C2H2-type zinc-finger protein family.</text>
</comment>
<feature type="domain" description="C2H2-type" evidence="14">
    <location>
        <begin position="181"/>
        <end position="208"/>
    </location>
</feature>
<evidence type="ECO:0000259" key="15">
    <source>
        <dbReference type="PROSITE" id="PS51915"/>
    </source>
</evidence>
<evidence type="ECO:0000256" key="5">
    <source>
        <dbReference type="ARBA" id="ARBA00022771"/>
    </source>
</evidence>
<evidence type="ECO:0000256" key="1">
    <source>
        <dbReference type="ARBA" id="ARBA00004123"/>
    </source>
</evidence>
<protein>
    <submittedName>
        <fullName evidence="16">Uncharacterized protein</fullName>
    </submittedName>
</protein>